<protein>
    <submittedName>
        <fullName evidence="2">ATP phosphoribosyltransferase regulatory subunit</fullName>
    </submittedName>
</protein>
<dbReference type="Gene3D" id="3.30.930.10">
    <property type="entry name" value="Bira Bifunctional Protein, Domain 2"/>
    <property type="match status" value="1"/>
</dbReference>
<dbReference type="InterPro" id="IPR041715">
    <property type="entry name" value="HisRS-like_core"/>
</dbReference>
<name>A0ABM9FUT9_9BACL</name>
<dbReference type="EMBL" id="CALYLO010000001">
    <property type="protein sequence ID" value="CAH8242899.1"/>
    <property type="molecule type" value="Genomic_DNA"/>
</dbReference>
<evidence type="ECO:0000313" key="2">
    <source>
        <dbReference type="EMBL" id="CAH8242899.1"/>
    </source>
</evidence>
<gene>
    <name evidence="2" type="ORF">WJ0W_000108</name>
</gene>
<sequence>MQNVKGTHDFFGPEQAARQQVQDVLRNLFELYRFEAMESTILHELDVLTSKYAGGEEIVKEMYRLSDQGKRQLGLRYDLTIPFAKVIAMNPGLSCRTNGMRSAKCSATGR</sequence>
<dbReference type="GO" id="GO:0016757">
    <property type="term" value="F:glycosyltransferase activity"/>
    <property type="evidence" value="ECO:0007669"/>
    <property type="project" value="UniProtKB-KW"/>
</dbReference>
<dbReference type="Pfam" id="PF13393">
    <property type="entry name" value="tRNA-synt_His"/>
    <property type="match status" value="1"/>
</dbReference>
<evidence type="ECO:0000259" key="1">
    <source>
        <dbReference type="Pfam" id="PF13393"/>
    </source>
</evidence>
<feature type="domain" description="Class II Histidinyl-tRNA synthetase (HisRS)-like catalytic core" evidence="1">
    <location>
        <begin position="7"/>
        <end position="89"/>
    </location>
</feature>
<keyword evidence="2" id="KW-0808">Transferase</keyword>
<dbReference type="SUPFAM" id="SSF55681">
    <property type="entry name" value="Class II aaRS and biotin synthetases"/>
    <property type="match status" value="1"/>
</dbReference>
<dbReference type="PANTHER" id="PTHR11476">
    <property type="entry name" value="HISTIDYL-TRNA SYNTHETASE"/>
    <property type="match status" value="1"/>
</dbReference>
<comment type="caution">
    <text evidence="2">The sequence shown here is derived from an EMBL/GenBank/DDBJ whole genome shotgun (WGS) entry which is preliminary data.</text>
</comment>
<accession>A0ABM9FUT9</accession>
<dbReference type="PANTHER" id="PTHR11476:SF7">
    <property type="entry name" value="HISTIDINE--TRNA LIGASE"/>
    <property type="match status" value="1"/>
</dbReference>
<proteinExistence type="predicted"/>
<keyword evidence="3" id="KW-1185">Reference proteome</keyword>
<dbReference type="Proteomes" id="UP001154322">
    <property type="component" value="Unassembled WGS sequence"/>
</dbReference>
<evidence type="ECO:0000313" key="3">
    <source>
        <dbReference type="Proteomes" id="UP001154322"/>
    </source>
</evidence>
<organism evidence="2 3">
    <name type="scientific">Paenibacillus melissococcoides</name>
    <dbReference type="NCBI Taxonomy" id="2912268"/>
    <lineage>
        <taxon>Bacteria</taxon>
        <taxon>Bacillati</taxon>
        <taxon>Bacillota</taxon>
        <taxon>Bacilli</taxon>
        <taxon>Bacillales</taxon>
        <taxon>Paenibacillaceae</taxon>
        <taxon>Paenibacillus</taxon>
    </lineage>
</organism>
<dbReference type="InterPro" id="IPR045864">
    <property type="entry name" value="aa-tRNA-synth_II/BPL/LPL"/>
</dbReference>
<reference evidence="2" key="1">
    <citation type="submission" date="2022-06" db="EMBL/GenBank/DDBJ databases">
        <authorList>
            <person name="Dietemann V."/>
            <person name="Ory F."/>
            <person name="Dainat B."/>
            <person name="Oberhansli S."/>
        </authorList>
    </citation>
    <scope>NUCLEOTIDE SEQUENCE</scope>
    <source>
        <strain evidence="2">Ena-SAMPLE-TAB-26-04-2022-14:26:32:270-5432</strain>
    </source>
</reference>
<keyword evidence="2" id="KW-0328">Glycosyltransferase</keyword>